<reference evidence="1 2" key="1">
    <citation type="submission" date="2018-11" db="EMBL/GenBank/DDBJ databases">
        <authorList>
            <consortium name="Pathogen Informatics"/>
        </authorList>
    </citation>
    <scope>NUCLEOTIDE SEQUENCE [LARGE SCALE GENOMIC DNA]</scope>
</reference>
<evidence type="ECO:0000313" key="2">
    <source>
        <dbReference type="Proteomes" id="UP000281553"/>
    </source>
</evidence>
<dbReference type="AlphaFoldDB" id="A0A3P7NQH3"/>
<organism evidence="1 2">
    <name type="scientific">Dibothriocephalus latus</name>
    <name type="common">Fish tapeworm</name>
    <name type="synonym">Diphyllobothrium latum</name>
    <dbReference type="NCBI Taxonomy" id="60516"/>
    <lineage>
        <taxon>Eukaryota</taxon>
        <taxon>Metazoa</taxon>
        <taxon>Spiralia</taxon>
        <taxon>Lophotrochozoa</taxon>
        <taxon>Platyhelminthes</taxon>
        <taxon>Cestoda</taxon>
        <taxon>Eucestoda</taxon>
        <taxon>Diphyllobothriidea</taxon>
        <taxon>Diphyllobothriidae</taxon>
        <taxon>Dibothriocephalus</taxon>
    </lineage>
</organism>
<evidence type="ECO:0000313" key="1">
    <source>
        <dbReference type="EMBL" id="VDN10722.1"/>
    </source>
</evidence>
<gene>
    <name evidence="1" type="ORF">DILT_LOCUS6553</name>
</gene>
<proteinExistence type="predicted"/>
<accession>A0A3P7NQH3</accession>
<name>A0A3P7NQH3_DIBLA</name>
<sequence length="108" mass="12934">MVGIVSHAEKTPADTPEWHLSVFVNKKWTTSFFNQTMDAIYPKFFHNQCDKTIFDVYPVTYMHTMDHLREERCIHEDLLGGRFFTICFVYSQVYPLAFFEEYFCIWAL</sequence>
<dbReference type="Proteomes" id="UP000281553">
    <property type="component" value="Unassembled WGS sequence"/>
</dbReference>
<protein>
    <submittedName>
        <fullName evidence="1">Uncharacterized protein</fullName>
    </submittedName>
</protein>
<dbReference type="EMBL" id="UYRU01049796">
    <property type="protein sequence ID" value="VDN10722.1"/>
    <property type="molecule type" value="Genomic_DNA"/>
</dbReference>
<keyword evidence="2" id="KW-1185">Reference proteome</keyword>